<feature type="transmembrane region" description="Helical" evidence="5">
    <location>
        <begin position="122"/>
        <end position="138"/>
    </location>
</feature>
<reference evidence="8" key="1">
    <citation type="submission" date="2016-11" db="EMBL/GenBank/DDBJ databases">
        <authorList>
            <person name="Varghese N."/>
            <person name="Submissions S."/>
        </authorList>
    </citation>
    <scope>NUCLEOTIDE SEQUENCE [LARGE SCALE GENOMIC DNA]</scope>
    <source>
        <strain evidence="8">DSM 26134</strain>
    </source>
</reference>
<sequence length="279" mass="31219">MPMKISKGVQYMLIAAFVFSLMKVCIKQVSHIPAVEVIMFRSVISLVLSGFFLYRQKVSFWGNNKKVLIMRGASGAVALVMFFSLVQQIPLAAAASMQYLSPVFAAILGVFIVKEKVSWKQYLYFAISFAGVLVIQGVDSRISGLHLAMGLGASFFAGLAYNFVRKLKTTEHPLVIILYFPLVTLPMAIVASYFVWEMPVGSDWFYLLLVGVFTQIAQYYLTRSYQLEEISKVSIINYTGLLYSIAFGFLLFGETYSWMSYIGMLLIVIGVVLNVRGRG</sequence>
<dbReference type="AlphaFoldDB" id="A0A1M6W9G1"/>
<keyword evidence="3 5" id="KW-1133">Transmembrane helix</keyword>
<dbReference type="PANTHER" id="PTHR22911">
    <property type="entry name" value="ACYL-MALONYL CONDENSING ENZYME-RELATED"/>
    <property type="match status" value="1"/>
</dbReference>
<dbReference type="Proteomes" id="UP000184474">
    <property type="component" value="Unassembled WGS sequence"/>
</dbReference>
<evidence type="ECO:0000313" key="7">
    <source>
        <dbReference type="EMBL" id="SHK90156.1"/>
    </source>
</evidence>
<feature type="transmembrane region" description="Helical" evidence="5">
    <location>
        <begin position="258"/>
        <end position="275"/>
    </location>
</feature>
<evidence type="ECO:0000256" key="2">
    <source>
        <dbReference type="ARBA" id="ARBA00022692"/>
    </source>
</evidence>
<keyword evidence="2 5" id="KW-0812">Transmembrane</keyword>
<evidence type="ECO:0000313" key="8">
    <source>
        <dbReference type="Proteomes" id="UP000184474"/>
    </source>
</evidence>
<protein>
    <submittedName>
        <fullName evidence="7">EamA domain-containing membrane protein RarD</fullName>
    </submittedName>
</protein>
<comment type="subcellular location">
    <subcellularLocation>
        <location evidence="1">Membrane</location>
        <topology evidence="1">Multi-pass membrane protein</topology>
    </subcellularLocation>
</comment>
<dbReference type="SUPFAM" id="SSF103481">
    <property type="entry name" value="Multidrug resistance efflux transporter EmrE"/>
    <property type="match status" value="2"/>
</dbReference>
<feature type="transmembrane region" description="Helical" evidence="5">
    <location>
        <begin position="144"/>
        <end position="164"/>
    </location>
</feature>
<organism evidence="7 8">
    <name type="scientific">Reichenbachiella agariperforans</name>
    <dbReference type="NCBI Taxonomy" id="156994"/>
    <lineage>
        <taxon>Bacteria</taxon>
        <taxon>Pseudomonadati</taxon>
        <taxon>Bacteroidota</taxon>
        <taxon>Cytophagia</taxon>
        <taxon>Cytophagales</taxon>
        <taxon>Reichenbachiellaceae</taxon>
        <taxon>Reichenbachiella</taxon>
    </lineage>
</organism>
<dbReference type="Pfam" id="PF00892">
    <property type="entry name" value="EamA"/>
    <property type="match status" value="2"/>
</dbReference>
<evidence type="ECO:0000256" key="3">
    <source>
        <dbReference type="ARBA" id="ARBA00022989"/>
    </source>
</evidence>
<feature type="transmembrane region" description="Helical" evidence="5">
    <location>
        <begin position="202"/>
        <end position="221"/>
    </location>
</feature>
<accession>A0A1M6W9G1</accession>
<keyword evidence="8" id="KW-1185">Reference proteome</keyword>
<dbReference type="PANTHER" id="PTHR22911:SF6">
    <property type="entry name" value="SOLUTE CARRIER FAMILY 35 MEMBER G1"/>
    <property type="match status" value="1"/>
</dbReference>
<dbReference type="EMBL" id="FRAA01000011">
    <property type="protein sequence ID" value="SHK90156.1"/>
    <property type="molecule type" value="Genomic_DNA"/>
</dbReference>
<feature type="transmembrane region" description="Helical" evidence="5">
    <location>
        <begin position="67"/>
        <end position="86"/>
    </location>
</feature>
<dbReference type="Gene3D" id="1.10.3730.20">
    <property type="match status" value="1"/>
</dbReference>
<gene>
    <name evidence="7" type="ORF">SAMN04488028_1113</name>
</gene>
<feature type="domain" description="EamA" evidence="6">
    <location>
        <begin position="148"/>
        <end position="275"/>
    </location>
</feature>
<dbReference type="InterPro" id="IPR037185">
    <property type="entry name" value="EmrE-like"/>
</dbReference>
<feature type="transmembrane region" description="Helical" evidence="5">
    <location>
        <begin position="176"/>
        <end position="196"/>
    </location>
</feature>
<evidence type="ECO:0000259" key="6">
    <source>
        <dbReference type="Pfam" id="PF00892"/>
    </source>
</evidence>
<keyword evidence="4 5" id="KW-0472">Membrane</keyword>
<dbReference type="InterPro" id="IPR000620">
    <property type="entry name" value="EamA_dom"/>
</dbReference>
<feature type="domain" description="EamA" evidence="6">
    <location>
        <begin position="7"/>
        <end position="135"/>
    </location>
</feature>
<feature type="transmembrane region" description="Helical" evidence="5">
    <location>
        <begin position="92"/>
        <end position="113"/>
    </location>
</feature>
<feature type="transmembrane region" description="Helical" evidence="5">
    <location>
        <begin position="37"/>
        <end position="55"/>
    </location>
</feature>
<dbReference type="GO" id="GO:0016020">
    <property type="term" value="C:membrane"/>
    <property type="evidence" value="ECO:0007669"/>
    <property type="project" value="UniProtKB-SubCell"/>
</dbReference>
<evidence type="ECO:0000256" key="4">
    <source>
        <dbReference type="ARBA" id="ARBA00023136"/>
    </source>
</evidence>
<feature type="transmembrane region" description="Helical" evidence="5">
    <location>
        <begin position="233"/>
        <end position="252"/>
    </location>
</feature>
<evidence type="ECO:0000256" key="5">
    <source>
        <dbReference type="SAM" id="Phobius"/>
    </source>
</evidence>
<evidence type="ECO:0000256" key="1">
    <source>
        <dbReference type="ARBA" id="ARBA00004141"/>
    </source>
</evidence>
<proteinExistence type="predicted"/>
<name>A0A1M6W9G1_REIAG</name>